<dbReference type="KEGG" id="ssan:NX02_04020"/>
<reference evidence="2 3" key="1">
    <citation type="submission" date="2013-07" db="EMBL/GenBank/DDBJ databases">
        <title>Completed genome of Sphingomonas sanxanigenens NX02.</title>
        <authorList>
            <person name="Ma T."/>
            <person name="Huang H."/>
            <person name="Wu M."/>
            <person name="Li X."/>
            <person name="Li G."/>
        </authorList>
    </citation>
    <scope>NUCLEOTIDE SEQUENCE [LARGE SCALE GENOMIC DNA]</scope>
    <source>
        <strain evidence="2 3">NX02</strain>
    </source>
</reference>
<feature type="transmembrane region" description="Helical" evidence="1">
    <location>
        <begin position="36"/>
        <end position="61"/>
    </location>
</feature>
<dbReference type="eggNOG" id="ENOG5030RGH">
    <property type="taxonomic scope" value="Bacteria"/>
</dbReference>
<keyword evidence="1" id="KW-0812">Transmembrane</keyword>
<name>W0A7W3_9SPHN</name>
<dbReference type="RefSeq" id="WP_025290858.1">
    <property type="nucleotide sequence ID" value="NZ_CP006644.1"/>
</dbReference>
<dbReference type="STRING" id="1123269.NX02_04020"/>
<accession>W0A7W3</accession>
<dbReference type="HOGENOM" id="CLU_206642_0_0_5"/>
<proteinExistence type="predicted"/>
<evidence type="ECO:0000313" key="3">
    <source>
        <dbReference type="Proteomes" id="UP000018851"/>
    </source>
</evidence>
<feature type="transmembrane region" description="Helical" evidence="1">
    <location>
        <begin position="6"/>
        <end position="24"/>
    </location>
</feature>
<gene>
    <name evidence="2" type="ORF">NX02_04020</name>
</gene>
<protein>
    <submittedName>
        <fullName evidence="2">Uncharacterized protein</fullName>
    </submittedName>
</protein>
<keyword evidence="3" id="KW-1185">Reference proteome</keyword>
<dbReference type="EMBL" id="CP006644">
    <property type="protein sequence ID" value="AHE52557.1"/>
    <property type="molecule type" value="Genomic_DNA"/>
</dbReference>
<evidence type="ECO:0000313" key="2">
    <source>
        <dbReference type="EMBL" id="AHE52557.1"/>
    </source>
</evidence>
<evidence type="ECO:0000256" key="1">
    <source>
        <dbReference type="SAM" id="Phobius"/>
    </source>
</evidence>
<sequence>MSDLLLFFYALVGMFVLACCHRNVRQQRPHSRTLTLVGWGMMSSSATLGVLLAAYATWLLVTPSL</sequence>
<organism evidence="2 3">
    <name type="scientific">Sphingomonas sanxanigenens DSM 19645 = NX02</name>
    <dbReference type="NCBI Taxonomy" id="1123269"/>
    <lineage>
        <taxon>Bacteria</taxon>
        <taxon>Pseudomonadati</taxon>
        <taxon>Pseudomonadota</taxon>
        <taxon>Alphaproteobacteria</taxon>
        <taxon>Sphingomonadales</taxon>
        <taxon>Sphingomonadaceae</taxon>
        <taxon>Sphingomonas</taxon>
    </lineage>
</organism>
<dbReference type="OrthoDB" id="7585218at2"/>
<keyword evidence="1" id="KW-0472">Membrane</keyword>
<keyword evidence="1" id="KW-1133">Transmembrane helix</keyword>
<dbReference type="AlphaFoldDB" id="W0A7W3"/>
<dbReference type="Proteomes" id="UP000018851">
    <property type="component" value="Chromosome"/>
</dbReference>
<dbReference type="PATRIC" id="fig|1123269.5.peg.787"/>